<evidence type="ECO:0000313" key="4">
    <source>
        <dbReference type="EMBL" id="AKH43905.1"/>
    </source>
</evidence>
<dbReference type="Proteomes" id="UP000034392">
    <property type="component" value="Chromosome"/>
</dbReference>
<dbReference type="KEGG" id="aay:WYH_02878"/>
<dbReference type="SMART" id="SM00347">
    <property type="entry name" value="HTH_MARR"/>
    <property type="match status" value="1"/>
</dbReference>
<keyword evidence="5" id="KW-1185">Reference proteome</keyword>
<keyword evidence="2" id="KW-0238">DNA-binding</keyword>
<dbReference type="GO" id="GO:0003677">
    <property type="term" value="F:DNA binding"/>
    <property type="evidence" value="ECO:0007669"/>
    <property type="project" value="UniProtKB-KW"/>
</dbReference>
<evidence type="ECO:0000256" key="1">
    <source>
        <dbReference type="ARBA" id="ARBA00023015"/>
    </source>
</evidence>
<dbReference type="InterPro" id="IPR036390">
    <property type="entry name" value="WH_DNA-bd_sf"/>
</dbReference>
<dbReference type="Gene3D" id="1.10.10.10">
    <property type="entry name" value="Winged helix-like DNA-binding domain superfamily/Winged helix DNA-binding domain"/>
    <property type="match status" value="1"/>
</dbReference>
<dbReference type="InterPro" id="IPR036388">
    <property type="entry name" value="WH-like_DNA-bd_sf"/>
</dbReference>
<dbReference type="InterPro" id="IPR000835">
    <property type="entry name" value="HTH_MarR-typ"/>
</dbReference>
<evidence type="ECO:0000256" key="2">
    <source>
        <dbReference type="ARBA" id="ARBA00023125"/>
    </source>
</evidence>
<dbReference type="PANTHER" id="PTHR42756:SF1">
    <property type="entry name" value="TRANSCRIPTIONAL REPRESSOR OF EMRAB OPERON"/>
    <property type="match status" value="1"/>
</dbReference>
<keyword evidence="3" id="KW-0804">Transcription</keyword>
<dbReference type="GO" id="GO:0003700">
    <property type="term" value="F:DNA-binding transcription factor activity"/>
    <property type="evidence" value="ECO:0007669"/>
    <property type="project" value="InterPro"/>
</dbReference>
<protein>
    <submittedName>
        <fullName evidence="4">HTH-type transcriptional repressor NicR</fullName>
    </submittedName>
</protein>
<accession>A0A0F7KYN1</accession>
<dbReference type="STRING" id="1267766.WYH_02878"/>
<name>A0A0F7KYN1_9SPHN</name>
<dbReference type="EMBL" id="CP011452">
    <property type="protein sequence ID" value="AKH43905.1"/>
    <property type="molecule type" value="Genomic_DNA"/>
</dbReference>
<reference evidence="4" key="1">
    <citation type="submission" date="2015-05" db="EMBL/GenBank/DDBJ databases">
        <title>The complete genome of Altererythrobacter atlanticus strain 26DY36.</title>
        <authorList>
            <person name="Wu Y.-H."/>
            <person name="Cheng H."/>
            <person name="Wu X.-W."/>
        </authorList>
    </citation>
    <scope>NUCLEOTIDE SEQUENCE [LARGE SCALE GENOMIC DNA]</scope>
    <source>
        <strain evidence="4">26DY36</strain>
    </source>
</reference>
<dbReference type="AlphaFoldDB" id="A0A0F7KYN1"/>
<gene>
    <name evidence="4" type="primary">nicR_3</name>
    <name evidence="4" type="ORF">WYH_02878</name>
</gene>
<dbReference type="RefSeq" id="WP_244877930.1">
    <property type="nucleotide sequence ID" value="NZ_CP011452.2"/>
</dbReference>
<evidence type="ECO:0000313" key="5">
    <source>
        <dbReference type="Proteomes" id="UP000034392"/>
    </source>
</evidence>
<dbReference type="Pfam" id="PF01047">
    <property type="entry name" value="MarR"/>
    <property type="match status" value="1"/>
</dbReference>
<evidence type="ECO:0000256" key="3">
    <source>
        <dbReference type="ARBA" id="ARBA00023163"/>
    </source>
</evidence>
<dbReference type="PATRIC" id="fig|1267766.3.peg.2915"/>
<dbReference type="SUPFAM" id="SSF46785">
    <property type="entry name" value="Winged helix' DNA-binding domain"/>
    <property type="match status" value="1"/>
</dbReference>
<dbReference type="PROSITE" id="PS50995">
    <property type="entry name" value="HTH_MARR_2"/>
    <property type="match status" value="1"/>
</dbReference>
<keyword evidence="1" id="KW-0805">Transcription regulation</keyword>
<organism evidence="4 5">
    <name type="scientific">Croceibacterium atlanticum</name>
    <dbReference type="NCBI Taxonomy" id="1267766"/>
    <lineage>
        <taxon>Bacteria</taxon>
        <taxon>Pseudomonadati</taxon>
        <taxon>Pseudomonadota</taxon>
        <taxon>Alphaproteobacteria</taxon>
        <taxon>Sphingomonadales</taxon>
        <taxon>Erythrobacteraceae</taxon>
        <taxon>Croceibacterium</taxon>
    </lineage>
</organism>
<sequence>MQANGEKRPGRRDAEADQGGERKINKVGTLHQLLKLTNRLMAPFSTHLADRYSISMNEFRMLMAIGWLGPCASHELSEHTGVNAMSVSRAVATLEKHGRISVEPDPRNRRRKTLRLTEEGERLYAIMRPQSVKVAEYLLHKLSDEDVAALDRIMDVLICTLEATDDRGNSLFLESTRPEGEQADED</sequence>
<dbReference type="PANTHER" id="PTHR42756">
    <property type="entry name" value="TRANSCRIPTIONAL REGULATOR, MARR"/>
    <property type="match status" value="1"/>
</dbReference>
<proteinExistence type="predicted"/>